<dbReference type="PROSITE" id="PS51450">
    <property type="entry name" value="LRR"/>
    <property type="match status" value="4"/>
</dbReference>
<dbReference type="InterPro" id="IPR032675">
    <property type="entry name" value="LRR_dom_sf"/>
</dbReference>
<dbReference type="SMART" id="SM00365">
    <property type="entry name" value="LRR_SD22"/>
    <property type="match status" value="4"/>
</dbReference>
<dbReference type="EMBL" id="CAXDID020000624">
    <property type="protein sequence ID" value="CAL6107006.1"/>
    <property type="molecule type" value="Genomic_DNA"/>
</dbReference>
<dbReference type="InterPro" id="IPR001611">
    <property type="entry name" value="Leu-rich_rpt"/>
</dbReference>
<dbReference type="PANTHER" id="PTHR46652">
    <property type="entry name" value="LEUCINE-RICH REPEAT AND IQ DOMAIN-CONTAINING PROTEIN 1-RELATED"/>
    <property type="match status" value="1"/>
</dbReference>
<dbReference type="Gene3D" id="3.80.10.10">
    <property type="entry name" value="Ribonuclease Inhibitor"/>
    <property type="match status" value="1"/>
</dbReference>
<reference evidence="3" key="1">
    <citation type="submission" date="2023-06" db="EMBL/GenBank/DDBJ databases">
        <authorList>
            <person name="Kurt Z."/>
        </authorList>
    </citation>
    <scope>NUCLEOTIDE SEQUENCE</scope>
</reference>
<evidence type="ECO:0000313" key="3">
    <source>
        <dbReference type="EMBL" id="CAI9970336.1"/>
    </source>
</evidence>
<dbReference type="InterPro" id="IPR050836">
    <property type="entry name" value="SDS22/Internalin_LRR"/>
</dbReference>
<reference evidence="4 5" key="2">
    <citation type="submission" date="2024-07" db="EMBL/GenBank/DDBJ databases">
        <authorList>
            <person name="Akdeniz Z."/>
        </authorList>
    </citation>
    <scope>NUCLEOTIDE SEQUENCE [LARGE SCALE GENOMIC DNA]</scope>
</reference>
<dbReference type="InterPro" id="IPR025875">
    <property type="entry name" value="Leu-rich_rpt_4"/>
</dbReference>
<proteinExistence type="predicted"/>
<dbReference type="AlphaFoldDB" id="A0AA86R249"/>
<dbReference type="Pfam" id="PF12799">
    <property type="entry name" value="LRR_4"/>
    <property type="match status" value="1"/>
</dbReference>
<keyword evidence="5" id="KW-1185">Reference proteome</keyword>
<organism evidence="3">
    <name type="scientific">Hexamita inflata</name>
    <dbReference type="NCBI Taxonomy" id="28002"/>
    <lineage>
        <taxon>Eukaryota</taxon>
        <taxon>Metamonada</taxon>
        <taxon>Diplomonadida</taxon>
        <taxon>Hexamitidae</taxon>
        <taxon>Hexamitinae</taxon>
        <taxon>Hexamita</taxon>
    </lineage>
</organism>
<evidence type="ECO:0000256" key="1">
    <source>
        <dbReference type="ARBA" id="ARBA00022614"/>
    </source>
</evidence>
<evidence type="ECO:0000313" key="5">
    <source>
        <dbReference type="Proteomes" id="UP001642409"/>
    </source>
</evidence>
<dbReference type="EMBL" id="CATOUU010001069">
    <property type="protein sequence ID" value="CAI9970336.1"/>
    <property type="molecule type" value="Genomic_DNA"/>
</dbReference>
<dbReference type="SUPFAM" id="SSF52058">
    <property type="entry name" value="L domain-like"/>
    <property type="match status" value="1"/>
</dbReference>
<gene>
    <name evidence="3" type="ORF">HINF_LOCUS57981</name>
    <name evidence="4" type="ORF">HINF_LOCUS74169</name>
</gene>
<dbReference type="PANTHER" id="PTHR46652:SF3">
    <property type="entry name" value="LEUCINE-RICH REPEAT-CONTAINING PROTEIN 9"/>
    <property type="match status" value="1"/>
</dbReference>
<keyword evidence="2" id="KW-0677">Repeat</keyword>
<sequence>MELNNFRQRKEYNKIVIAFEIDLKPNFHYHLYQIIKNSLINIRISQYEEFFCKIMFNLLLCNKQIHQITIITILSQLNFLSYSQLPIQDIQTIQFELEIGKYDCLSIVKNNTDTVILFSSYQNQSNLSLLRNLYQLRTLSLNKCNIDCIPKIPLLQLENLFISHNNIIDLSPLSKCTKLKQLDASTNQIDNLNPISKLTNLTNLLVKNNKIKDMTCLRSMSSLQYLEISYNQHIDIWGLQFMSNLISLGMSHCNIADLSPIENLKKLRMLVVHHNLIQNLEKYPFLNNISYVNIDKRDNWFNNLMPFDENVSVNTVQVCYSQVYLKQFAIYNARTRLFKMESHSARTLRLKIAQHKLQTQNTFFSISKQLSDMVSRFVETDSTFLQ</sequence>
<keyword evidence="1" id="KW-0433">Leucine-rich repeat</keyword>
<dbReference type="Proteomes" id="UP001642409">
    <property type="component" value="Unassembled WGS sequence"/>
</dbReference>
<protein>
    <submittedName>
        <fullName evidence="3">Uncharacterized protein</fullName>
    </submittedName>
</protein>
<comment type="caution">
    <text evidence="3">The sequence shown here is derived from an EMBL/GenBank/DDBJ whole genome shotgun (WGS) entry which is preliminary data.</text>
</comment>
<evidence type="ECO:0000256" key="2">
    <source>
        <dbReference type="ARBA" id="ARBA00022737"/>
    </source>
</evidence>
<evidence type="ECO:0000313" key="4">
    <source>
        <dbReference type="EMBL" id="CAL6107006.1"/>
    </source>
</evidence>
<accession>A0AA86R249</accession>
<name>A0AA86R249_9EUKA</name>